<evidence type="ECO:0000313" key="3">
    <source>
        <dbReference type="Proteomes" id="UP000230002"/>
    </source>
</evidence>
<sequence length="208" mass="23826">MQSSKAPGRRSKINRGPPADNTWWVFQVKCNADGSIECYKGHLIAKGFSQRPGFEYNETFAPTPKWTSIQAILALAALKDLELELVDISSAYLNGKLKEEVYMYQPDGFEEKTPQWVWRLRKALYGLNVWVYLCNGMQLIIPVFVDNITIAGKDKAVIQKVKDNLHKHFKLWDLGPTSWLLGVEIERDCSKHSLSISQCQYAFDILER</sequence>
<name>A0A2G8S0D9_9APHY</name>
<dbReference type="SUPFAM" id="SSF56672">
    <property type="entry name" value="DNA/RNA polymerases"/>
    <property type="match status" value="1"/>
</dbReference>
<feature type="domain" description="Reverse transcriptase Ty1/copia-type" evidence="1">
    <location>
        <begin position="22"/>
        <end position="128"/>
    </location>
</feature>
<dbReference type="InterPro" id="IPR013103">
    <property type="entry name" value="RVT_2"/>
</dbReference>
<proteinExistence type="predicted"/>
<dbReference type="STRING" id="1077348.A0A2G8S0D9"/>
<reference evidence="2 3" key="1">
    <citation type="journal article" date="2015" name="Sci. Rep.">
        <title>Chromosome-level genome map provides insights into diverse defense mechanisms in the medicinal fungus Ganoderma sinense.</title>
        <authorList>
            <person name="Zhu Y."/>
            <person name="Xu J."/>
            <person name="Sun C."/>
            <person name="Zhou S."/>
            <person name="Xu H."/>
            <person name="Nelson D.R."/>
            <person name="Qian J."/>
            <person name="Song J."/>
            <person name="Luo H."/>
            <person name="Xiang L."/>
            <person name="Li Y."/>
            <person name="Xu Z."/>
            <person name="Ji A."/>
            <person name="Wang L."/>
            <person name="Lu S."/>
            <person name="Hayward A."/>
            <person name="Sun W."/>
            <person name="Li X."/>
            <person name="Schwartz D.C."/>
            <person name="Wang Y."/>
            <person name="Chen S."/>
        </authorList>
    </citation>
    <scope>NUCLEOTIDE SEQUENCE [LARGE SCALE GENOMIC DNA]</scope>
    <source>
        <strain evidence="2 3">ZZ0214-1</strain>
    </source>
</reference>
<evidence type="ECO:0000313" key="2">
    <source>
        <dbReference type="EMBL" id="PIL27236.1"/>
    </source>
</evidence>
<accession>A0A2G8S0D9</accession>
<protein>
    <recommendedName>
        <fullName evidence="1">Reverse transcriptase Ty1/copia-type domain-containing protein</fullName>
    </recommendedName>
</protein>
<keyword evidence="3" id="KW-1185">Reference proteome</keyword>
<dbReference type="EMBL" id="AYKW01000034">
    <property type="protein sequence ID" value="PIL27236.1"/>
    <property type="molecule type" value="Genomic_DNA"/>
</dbReference>
<dbReference type="Pfam" id="PF07727">
    <property type="entry name" value="RVT_2"/>
    <property type="match status" value="2"/>
</dbReference>
<evidence type="ECO:0000259" key="1">
    <source>
        <dbReference type="Pfam" id="PF07727"/>
    </source>
</evidence>
<feature type="domain" description="Reverse transcriptase Ty1/copia-type" evidence="1">
    <location>
        <begin position="137"/>
        <end position="207"/>
    </location>
</feature>
<gene>
    <name evidence="2" type="ORF">GSI_10380</name>
</gene>
<organism evidence="2 3">
    <name type="scientific">Ganoderma sinense ZZ0214-1</name>
    <dbReference type="NCBI Taxonomy" id="1077348"/>
    <lineage>
        <taxon>Eukaryota</taxon>
        <taxon>Fungi</taxon>
        <taxon>Dikarya</taxon>
        <taxon>Basidiomycota</taxon>
        <taxon>Agaricomycotina</taxon>
        <taxon>Agaricomycetes</taxon>
        <taxon>Polyporales</taxon>
        <taxon>Polyporaceae</taxon>
        <taxon>Ganoderma</taxon>
    </lineage>
</organism>
<dbReference type="OrthoDB" id="2766512at2759"/>
<dbReference type="Proteomes" id="UP000230002">
    <property type="component" value="Unassembled WGS sequence"/>
</dbReference>
<dbReference type="AlphaFoldDB" id="A0A2G8S0D9"/>
<comment type="caution">
    <text evidence="2">The sequence shown here is derived from an EMBL/GenBank/DDBJ whole genome shotgun (WGS) entry which is preliminary data.</text>
</comment>
<dbReference type="InterPro" id="IPR043502">
    <property type="entry name" value="DNA/RNA_pol_sf"/>
</dbReference>